<dbReference type="SUPFAM" id="SSF52743">
    <property type="entry name" value="Subtilisin-like"/>
    <property type="match status" value="1"/>
</dbReference>
<comment type="similarity">
    <text evidence="1 6">Belongs to the peptidase S8 family.</text>
</comment>
<gene>
    <name evidence="11" type="ORF">CIL05_01190</name>
</gene>
<dbReference type="Pfam" id="PF00082">
    <property type="entry name" value="Peptidase_S8"/>
    <property type="match status" value="1"/>
</dbReference>
<feature type="domain" description="Peptidase S8/S53" evidence="9">
    <location>
        <begin position="204"/>
        <end position="489"/>
    </location>
</feature>
<dbReference type="PRINTS" id="PR00723">
    <property type="entry name" value="SUBTILISIN"/>
</dbReference>
<dbReference type="OrthoDB" id="9798386at2"/>
<feature type="chain" id="PRO_5012042070" description="Peptidase S8" evidence="8">
    <location>
        <begin position="33"/>
        <end position="805"/>
    </location>
</feature>
<accession>A0A2A2IIZ6</accession>
<dbReference type="Proteomes" id="UP000218887">
    <property type="component" value="Unassembled WGS sequence"/>
</dbReference>
<name>A0A2A2IIZ6_9BACI</name>
<dbReference type="EMBL" id="NPOA01000001">
    <property type="protein sequence ID" value="PAV31296.1"/>
    <property type="molecule type" value="Genomic_DNA"/>
</dbReference>
<keyword evidence="7" id="KW-0175">Coiled coil</keyword>
<dbReference type="InterPro" id="IPR000209">
    <property type="entry name" value="Peptidase_S8/S53_dom"/>
</dbReference>
<keyword evidence="4 6" id="KW-0720">Serine protease</keyword>
<feature type="active site" description="Charge relay system" evidence="5 6">
    <location>
        <position position="259"/>
    </location>
</feature>
<dbReference type="InterPro" id="IPR033857">
    <property type="entry name" value="Bacillopeptidase_F"/>
</dbReference>
<dbReference type="InterPro" id="IPR023828">
    <property type="entry name" value="Peptidase_S8_Ser-AS"/>
</dbReference>
<comment type="caution">
    <text evidence="11">The sequence shown here is derived from an EMBL/GenBank/DDBJ whole genome shotgun (WGS) entry which is preliminary data.</text>
</comment>
<evidence type="ECO:0008006" key="13">
    <source>
        <dbReference type="Google" id="ProtNLM"/>
    </source>
</evidence>
<evidence type="ECO:0000256" key="3">
    <source>
        <dbReference type="ARBA" id="ARBA00022801"/>
    </source>
</evidence>
<evidence type="ECO:0000259" key="10">
    <source>
        <dbReference type="Pfam" id="PF05922"/>
    </source>
</evidence>
<feature type="active site" description="Charge relay system" evidence="5 6">
    <location>
        <position position="437"/>
    </location>
</feature>
<evidence type="ECO:0000259" key="9">
    <source>
        <dbReference type="Pfam" id="PF00082"/>
    </source>
</evidence>
<feature type="active site" description="Charge relay system" evidence="5 6">
    <location>
        <position position="213"/>
    </location>
</feature>
<evidence type="ECO:0000256" key="6">
    <source>
        <dbReference type="PROSITE-ProRule" id="PRU01240"/>
    </source>
</evidence>
<dbReference type="Pfam" id="PF05922">
    <property type="entry name" value="Inhibitor_I9"/>
    <property type="match status" value="1"/>
</dbReference>
<evidence type="ECO:0000256" key="7">
    <source>
        <dbReference type="SAM" id="Coils"/>
    </source>
</evidence>
<organism evidence="11 12">
    <name type="scientific">Virgibacillus profundi</name>
    <dbReference type="NCBI Taxonomy" id="2024555"/>
    <lineage>
        <taxon>Bacteria</taxon>
        <taxon>Bacillati</taxon>
        <taxon>Bacillota</taxon>
        <taxon>Bacilli</taxon>
        <taxon>Bacillales</taxon>
        <taxon>Bacillaceae</taxon>
        <taxon>Virgibacillus</taxon>
    </lineage>
</organism>
<dbReference type="PANTHER" id="PTHR43399:SF4">
    <property type="entry name" value="CELL WALL-ASSOCIATED PROTEASE"/>
    <property type="match status" value="1"/>
</dbReference>
<keyword evidence="8" id="KW-0732">Signal</keyword>
<sequence length="805" mass="86555">MKSKSNYIHKWLYIGLALLMAVSMVIPQTAYARGTNSEGQNPQDTIPKALATAFGQEHKVTFLIKFNDKPAVGNALNKASEKINQNTLNAEEVQLQRHIAVLNELKSTSEGSQESVLEYLRKEAESGNAEDIRSFHIVNGIAVTATEEVAKKVLDFNEVEKVLPNRVRHLTETKNEESNSVHNNIETNIEQVGAPEVWGQNIDGSGVIIASIDSGVDWDHPALKGKYRGYNSETGEVDHSFNWFDAVNGKTVPYDIHGHGTHVTGTMIGSEPDGSNQIGVAPGAKWIAVNAFNTSGTATDADLLKAAEWILAPTDEHGNERPDMAPDIVNNSWSGGKGKDEWYRDVVKNWIAAGIFPEFSAGNNLGSKPTVPGSVEAPANYPESFATGAVNSENKLTSFSLLGPSPYNEIKPDVVAPGESIRSSVPGGEYGSKSGTSMAGPAVSGVVALLKQAGPSLTVKQMKHILRETATPLTDETYPESPNNGYGYGLVNAPAALNATISMENSNVKRISGSMRYDTAIEISRQGWNSSDTVILARGDNFADSLAGVPLAHKLNAPILLTTNNMIFDRTMREIKRLRADKVIILGGTGAISNKVQEQLIKSGIKVTRYSGETRFETASEIAKQVSSGEAATAVVVNGMNFPDALSVASYAAREGIPILLTYKNSLPQSTIDTLNTLGTKDTIVVGGTKVVSDKIKGLLPHAIRLRGANRYATNMEVAKYFGVETKHMYIATGGHYADALTGAVLATKNDSGILLVGKLAGEEKEIPKVVSDYILENKFNRLTIFGGTEAVTKKSFAELEQLIQ</sequence>
<keyword evidence="12" id="KW-1185">Reference proteome</keyword>
<keyword evidence="2 6" id="KW-0645">Protease</keyword>
<evidence type="ECO:0000256" key="8">
    <source>
        <dbReference type="SAM" id="SignalP"/>
    </source>
</evidence>
<evidence type="ECO:0000256" key="5">
    <source>
        <dbReference type="PIRSR" id="PIRSR615500-1"/>
    </source>
</evidence>
<keyword evidence="3 6" id="KW-0378">Hydrolase</keyword>
<dbReference type="FunFam" id="3.40.50.200:FF:000043">
    <property type="entry name" value="Peptidase S8"/>
    <property type="match status" value="1"/>
</dbReference>
<dbReference type="RefSeq" id="WP_095653667.1">
    <property type="nucleotide sequence ID" value="NZ_NPOA01000001.1"/>
</dbReference>
<evidence type="ECO:0000256" key="2">
    <source>
        <dbReference type="ARBA" id="ARBA00022670"/>
    </source>
</evidence>
<proteinExistence type="inferred from homology"/>
<dbReference type="PROSITE" id="PS51892">
    <property type="entry name" value="SUBTILASE"/>
    <property type="match status" value="1"/>
</dbReference>
<dbReference type="InterPro" id="IPR036852">
    <property type="entry name" value="Peptidase_S8/S53_dom_sf"/>
</dbReference>
<feature type="domain" description="Inhibitor I9" evidence="10">
    <location>
        <begin position="106"/>
        <end position="170"/>
    </location>
</feature>
<evidence type="ECO:0000256" key="1">
    <source>
        <dbReference type="ARBA" id="ARBA00011073"/>
    </source>
</evidence>
<dbReference type="GO" id="GO:0006508">
    <property type="term" value="P:proteolysis"/>
    <property type="evidence" value="ECO:0007669"/>
    <property type="project" value="UniProtKB-KW"/>
</dbReference>
<dbReference type="InterPro" id="IPR010259">
    <property type="entry name" value="S8pro/Inhibitor_I9"/>
</dbReference>
<dbReference type="PROSITE" id="PS00138">
    <property type="entry name" value="SUBTILASE_SER"/>
    <property type="match status" value="1"/>
</dbReference>
<reference evidence="11 12" key="1">
    <citation type="submission" date="2017-08" db="EMBL/GenBank/DDBJ databases">
        <title>Virgibacillus indicus sp. nov. and Virgibacillus profoundi sp. nov, two moderately halophilic bacteria isolated from marine sediment by using the Microfluidic Streak Plate.</title>
        <authorList>
            <person name="Xu B."/>
            <person name="Hu B."/>
            <person name="Wang J."/>
            <person name="Zhu Y."/>
            <person name="Huang L."/>
            <person name="Du W."/>
            <person name="Huang Y."/>
        </authorList>
    </citation>
    <scope>NUCLEOTIDE SEQUENCE [LARGE SCALE GENOMIC DNA]</scope>
    <source>
        <strain evidence="11 12">IO3-P3-H5</strain>
    </source>
</reference>
<dbReference type="InterPro" id="IPR015500">
    <property type="entry name" value="Peptidase_S8_subtilisin-rel"/>
</dbReference>
<feature type="coiled-coil region" evidence="7">
    <location>
        <begin position="76"/>
        <end position="108"/>
    </location>
</feature>
<dbReference type="CDD" id="cd07481">
    <property type="entry name" value="Peptidases_S8_BacillopeptidaseF-like"/>
    <property type="match status" value="1"/>
</dbReference>
<dbReference type="AlphaFoldDB" id="A0A2A2IIZ6"/>
<dbReference type="InterPro" id="IPR007253">
    <property type="entry name" value="Cell_wall-bd_2"/>
</dbReference>
<dbReference type="Pfam" id="PF04122">
    <property type="entry name" value="CW_binding_2"/>
    <property type="match status" value="3"/>
</dbReference>
<dbReference type="Gene3D" id="3.40.50.12090">
    <property type="match status" value="2"/>
</dbReference>
<dbReference type="GO" id="GO:0004252">
    <property type="term" value="F:serine-type endopeptidase activity"/>
    <property type="evidence" value="ECO:0007669"/>
    <property type="project" value="UniProtKB-UniRule"/>
</dbReference>
<dbReference type="InterPro" id="IPR051048">
    <property type="entry name" value="Peptidase_S8/S53_subtilisin"/>
</dbReference>
<dbReference type="Gene3D" id="3.40.50.200">
    <property type="entry name" value="Peptidase S8/S53 domain"/>
    <property type="match status" value="1"/>
</dbReference>
<protein>
    <recommendedName>
        <fullName evidence="13">Peptidase S8</fullName>
    </recommendedName>
</protein>
<evidence type="ECO:0000313" key="11">
    <source>
        <dbReference type="EMBL" id="PAV31296.1"/>
    </source>
</evidence>
<dbReference type="PANTHER" id="PTHR43399">
    <property type="entry name" value="SUBTILISIN-RELATED"/>
    <property type="match status" value="1"/>
</dbReference>
<evidence type="ECO:0000256" key="4">
    <source>
        <dbReference type="ARBA" id="ARBA00022825"/>
    </source>
</evidence>
<feature type="signal peptide" evidence="8">
    <location>
        <begin position="1"/>
        <end position="32"/>
    </location>
</feature>
<evidence type="ECO:0000313" key="12">
    <source>
        <dbReference type="Proteomes" id="UP000218887"/>
    </source>
</evidence>